<dbReference type="InterPro" id="IPR013106">
    <property type="entry name" value="Ig_V-set"/>
</dbReference>
<reference evidence="6" key="1">
    <citation type="submission" date="2013-11" db="EMBL/GenBank/DDBJ databases">
        <title>The genomic landscape of the Guanapo guppy.</title>
        <authorList>
            <person name="Kuenstner A."/>
            <person name="Dreyer C."/>
        </authorList>
    </citation>
    <scope>NUCLEOTIDE SEQUENCE</scope>
    <source>
        <strain evidence="6">Guanapo</strain>
    </source>
</reference>
<sequence>AMTPGQTKITLSKLLLYHKLIQVSGYEGKRAIVLCPYDAGFESYEKYLCRGDCRQDADVLVRSTETTKARYSTSDDKKKRIFMTTISNLRSEDGGRYWCGVTKTGFDKYPSEVSLEIKKVGKILENGKTRQINHSSVRNRTVLPSTTSTIVYCIYDTSGTTH</sequence>
<dbReference type="InterPro" id="IPR036179">
    <property type="entry name" value="Ig-like_dom_sf"/>
</dbReference>
<dbReference type="PANTHER" id="PTHR11860:SF118">
    <property type="entry name" value="CMRF35-LIKE MOLECULE 3-RELATED"/>
    <property type="match status" value="1"/>
</dbReference>
<keyword evidence="6" id="KW-1185">Reference proteome</keyword>
<evidence type="ECO:0000259" key="4">
    <source>
        <dbReference type="Pfam" id="PF07686"/>
    </source>
</evidence>
<dbReference type="STRING" id="8081.ENSPREP00000000483"/>
<dbReference type="PANTHER" id="PTHR11860">
    <property type="entry name" value="POLYMERIC-IMMUNOGLOBULIN RECEPTOR"/>
    <property type="match status" value="1"/>
</dbReference>
<dbReference type="Gene3D" id="2.60.40.10">
    <property type="entry name" value="Immunoglobulins"/>
    <property type="match status" value="1"/>
</dbReference>
<dbReference type="InterPro" id="IPR050671">
    <property type="entry name" value="CD300_family_receptors"/>
</dbReference>
<dbReference type="Ensembl" id="ENSPRET00000000511.1">
    <property type="protein sequence ID" value="ENSPREP00000000483.1"/>
    <property type="gene ID" value="ENSPREG00000000362.1"/>
</dbReference>
<reference evidence="5" key="3">
    <citation type="submission" date="2025-09" db="UniProtKB">
        <authorList>
            <consortium name="Ensembl"/>
        </authorList>
    </citation>
    <scope>IDENTIFICATION</scope>
    <source>
        <strain evidence="5">Guanapo</strain>
    </source>
</reference>
<proteinExistence type="predicted"/>
<evidence type="ECO:0000256" key="2">
    <source>
        <dbReference type="ARBA" id="ARBA00022692"/>
    </source>
</evidence>
<evidence type="ECO:0000256" key="3">
    <source>
        <dbReference type="ARBA" id="ARBA00023136"/>
    </source>
</evidence>
<accession>A0A3P9MT13</accession>
<keyword evidence="2" id="KW-0812">Transmembrane</keyword>
<evidence type="ECO:0000313" key="5">
    <source>
        <dbReference type="Ensembl" id="ENSPREP00000000483.1"/>
    </source>
</evidence>
<name>A0A3P9MT13_POERE</name>
<dbReference type="AlphaFoldDB" id="A0A3P9MT13"/>
<organism evidence="5 6">
    <name type="scientific">Poecilia reticulata</name>
    <name type="common">Guppy</name>
    <name type="synonym">Acanthophacelus reticulatus</name>
    <dbReference type="NCBI Taxonomy" id="8081"/>
    <lineage>
        <taxon>Eukaryota</taxon>
        <taxon>Metazoa</taxon>
        <taxon>Chordata</taxon>
        <taxon>Craniata</taxon>
        <taxon>Vertebrata</taxon>
        <taxon>Euteleostomi</taxon>
        <taxon>Actinopterygii</taxon>
        <taxon>Neopterygii</taxon>
        <taxon>Teleostei</taxon>
        <taxon>Neoteleostei</taxon>
        <taxon>Acanthomorphata</taxon>
        <taxon>Ovalentaria</taxon>
        <taxon>Atherinomorphae</taxon>
        <taxon>Cyprinodontiformes</taxon>
        <taxon>Poeciliidae</taxon>
        <taxon>Poeciliinae</taxon>
        <taxon>Poecilia</taxon>
    </lineage>
</organism>
<feature type="domain" description="Immunoglobulin V-set" evidence="4">
    <location>
        <begin position="23"/>
        <end position="117"/>
    </location>
</feature>
<dbReference type="GeneTree" id="ENSGT01150000287011"/>
<dbReference type="GO" id="GO:0005886">
    <property type="term" value="C:plasma membrane"/>
    <property type="evidence" value="ECO:0007669"/>
    <property type="project" value="TreeGrafter"/>
</dbReference>
<comment type="subcellular location">
    <subcellularLocation>
        <location evidence="1">Membrane</location>
    </subcellularLocation>
</comment>
<reference evidence="5" key="2">
    <citation type="submission" date="2025-08" db="UniProtKB">
        <authorList>
            <consortium name="Ensembl"/>
        </authorList>
    </citation>
    <scope>IDENTIFICATION</scope>
    <source>
        <strain evidence="5">Guanapo</strain>
    </source>
</reference>
<dbReference type="GO" id="GO:0004888">
    <property type="term" value="F:transmembrane signaling receptor activity"/>
    <property type="evidence" value="ECO:0007669"/>
    <property type="project" value="TreeGrafter"/>
</dbReference>
<keyword evidence="3" id="KW-0472">Membrane</keyword>
<protein>
    <recommendedName>
        <fullName evidence="4">Immunoglobulin V-set domain-containing protein</fullName>
    </recommendedName>
</protein>
<evidence type="ECO:0000256" key="1">
    <source>
        <dbReference type="ARBA" id="ARBA00004370"/>
    </source>
</evidence>
<dbReference type="InterPro" id="IPR013783">
    <property type="entry name" value="Ig-like_fold"/>
</dbReference>
<dbReference type="SUPFAM" id="SSF48726">
    <property type="entry name" value="Immunoglobulin"/>
    <property type="match status" value="1"/>
</dbReference>
<dbReference type="Pfam" id="PF07686">
    <property type="entry name" value="V-set"/>
    <property type="match status" value="1"/>
</dbReference>
<evidence type="ECO:0000313" key="6">
    <source>
        <dbReference type="Proteomes" id="UP000242638"/>
    </source>
</evidence>
<dbReference type="Proteomes" id="UP000242638">
    <property type="component" value="Unassembled WGS sequence"/>
</dbReference>